<dbReference type="OrthoDB" id="6270916at2759"/>
<sequence>MLDYEIVLTELLVRVFNTVEVDFHTPDHNFSYHPSSKKLLLCFLLLKSYVLLKFLFVLRSEVVMINAFERGDLLDDLLKKLNQDHYHISHQDNGGMDYVISLDDFQNQVIKLKGMFDVPSIEVPAATMMNQLFLEMRDIMRLQAESMQMQDNNRALF</sequence>
<dbReference type="AlphaFoldDB" id="A0A0B7NGP7"/>
<dbReference type="STRING" id="35722.A0A0B7NGP7"/>
<dbReference type="Proteomes" id="UP000054107">
    <property type="component" value="Unassembled WGS sequence"/>
</dbReference>
<dbReference type="EMBL" id="LN731665">
    <property type="protein sequence ID" value="CEP14719.1"/>
    <property type="molecule type" value="Genomic_DNA"/>
</dbReference>
<reference evidence="1 2" key="1">
    <citation type="submission" date="2014-09" db="EMBL/GenBank/DDBJ databases">
        <authorList>
            <person name="Ellenberger Sabrina"/>
        </authorList>
    </citation>
    <scope>NUCLEOTIDE SEQUENCE [LARGE SCALE GENOMIC DNA]</scope>
    <source>
        <strain evidence="1 2">CBS 412.66</strain>
    </source>
</reference>
<evidence type="ECO:0000313" key="2">
    <source>
        <dbReference type="Proteomes" id="UP000054107"/>
    </source>
</evidence>
<accession>A0A0B7NGP7</accession>
<organism evidence="1 2">
    <name type="scientific">Parasitella parasitica</name>
    <dbReference type="NCBI Taxonomy" id="35722"/>
    <lineage>
        <taxon>Eukaryota</taxon>
        <taxon>Fungi</taxon>
        <taxon>Fungi incertae sedis</taxon>
        <taxon>Mucoromycota</taxon>
        <taxon>Mucoromycotina</taxon>
        <taxon>Mucoromycetes</taxon>
        <taxon>Mucorales</taxon>
        <taxon>Mucorineae</taxon>
        <taxon>Mucoraceae</taxon>
        <taxon>Parasitella</taxon>
    </lineage>
</organism>
<evidence type="ECO:0000313" key="1">
    <source>
        <dbReference type="EMBL" id="CEP14719.1"/>
    </source>
</evidence>
<gene>
    <name evidence="1" type="primary">PARPA_08903.1 scaffold 35132</name>
</gene>
<keyword evidence="2" id="KW-1185">Reference proteome</keyword>
<name>A0A0B7NGP7_9FUNG</name>
<protein>
    <submittedName>
        <fullName evidence="1">Uncharacterized protein</fullName>
    </submittedName>
</protein>
<proteinExistence type="predicted"/>